<evidence type="ECO:0000256" key="2">
    <source>
        <dbReference type="ARBA" id="ARBA00023125"/>
    </source>
</evidence>
<evidence type="ECO:0000256" key="5">
    <source>
        <dbReference type="SAM" id="MobiDB-lite"/>
    </source>
</evidence>
<evidence type="ECO:0000313" key="7">
    <source>
        <dbReference type="EMBL" id="NPT47060.1"/>
    </source>
</evidence>
<sequence>MQKKAPAHEATPSRTNHAAKQPKPARPYHHGSLPDALLQAAEAVLRRDGLRGLTLRAIAREAGVSHTAPQHHFGDTAGVLSELAAIGHRRLAAAMADHAHDMPQGKVRRKATARGYIDFALNNPDLFRLMSRNELLDPERPSLVEARRMSARGLAGVFDPPLNEPSAAHDAFAELSAAQAVAMTAVWAYVHGLASLLIDNRLTRLADATDAFRDPLELVEAAIEQMEIVADNTLSAPTTARKRHR</sequence>
<keyword evidence="2 4" id="KW-0238">DNA-binding</keyword>
<feature type="domain" description="HTH tetR-type" evidence="6">
    <location>
        <begin position="31"/>
        <end position="91"/>
    </location>
</feature>
<accession>A0ABX2C1Y8</accession>
<dbReference type="Gene3D" id="1.10.357.10">
    <property type="entry name" value="Tetracycline Repressor, domain 2"/>
    <property type="match status" value="1"/>
</dbReference>
<dbReference type="EMBL" id="WOEY01000153">
    <property type="protein sequence ID" value="NPT47060.1"/>
    <property type="molecule type" value="Genomic_DNA"/>
</dbReference>
<keyword evidence="8" id="KW-1185">Reference proteome</keyword>
<organism evidence="7 8">
    <name type="scientific">Paraburkholderia solitsugae</name>
    <dbReference type="NCBI Taxonomy" id="2675748"/>
    <lineage>
        <taxon>Bacteria</taxon>
        <taxon>Pseudomonadati</taxon>
        <taxon>Pseudomonadota</taxon>
        <taxon>Betaproteobacteria</taxon>
        <taxon>Burkholderiales</taxon>
        <taxon>Burkholderiaceae</taxon>
        <taxon>Paraburkholderia</taxon>
    </lineage>
</organism>
<protein>
    <submittedName>
        <fullName evidence="7">TetR family transcriptional regulator</fullName>
    </submittedName>
</protein>
<dbReference type="InterPro" id="IPR036271">
    <property type="entry name" value="Tet_transcr_reg_TetR-rel_C_sf"/>
</dbReference>
<evidence type="ECO:0000256" key="4">
    <source>
        <dbReference type="PROSITE-ProRule" id="PRU00335"/>
    </source>
</evidence>
<dbReference type="InterPro" id="IPR001647">
    <property type="entry name" value="HTH_TetR"/>
</dbReference>
<comment type="caution">
    <text evidence="7">The sequence shown here is derived from an EMBL/GenBank/DDBJ whole genome shotgun (WGS) entry which is preliminary data.</text>
</comment>
<feature type="DNA-binding region" description="H-T-H motif" evidence="4">
    <location>
        <begin position="54"/>
        <end position="73"/>
    </location>
</feature>
<dbReference type="SUPFAM" id="SSF46689">
    <property type="entry name" value="Homeodomain-like"/>
    <property type="match status" value="1"/>
</dbReference>
<dbReference type="InterPro" id="IPR025996">
    <property type="entry name" value="MT1864/Rv1816-like_C"/>
</dbReference>
<dbReference type="PROSITE" id="PS50977">
    <property type="entry name" value="HTH_TETR_2"/>
    <property type="match status" value="1"/>
</dbReference>
<evidence type="ECO:0000313" key="8">
    <source>
        <dbReference type="Proteomes" id="UP000652198"/>
    </source>
</evidence>
<evidence type="ECO:0000259" key="6">
    <source>
        <dbReference type="PROSITE" id="PS50977"/>
    </source>
</evidence>
<dbReference type="InterPro" id="IPR009057">
    <property type="entry name" value="Homeodomain-like_sf"/>
</dbReference>
<dbReference type="Pfam" id="PF00440">
    <property type="entry name" value="TetR_N"/>
    <property type="match status" value="1"/>
</dbReference>
<keyword evidence="1" id="KW-0805">Transcription regulation</keyword>
<dbReference type="SUPFAM" id="SSF48498">
    <property type="entry name" value="Tetracyclin repressor-like, C-terminal domain"/>
    <property type="match status" value="1"/>
</dbReference>
<evidence type="ECO:0000256" key="1">
    <source>
        <dbReference type="ARBA" id="ARBA00023015"/>
    </source>
</evidence>
<name>A0ABX2C1Y8_9BURK</name>
<proteinExistence type="predicted"/>
<dbReference type="InterPro" id="IPR050109">
    <property type="entry name" value="HTH-type_TetR-like_transc_reg"/>
</dbReference>
<dbReference type="Proteomes" id="UP000652198">
    <property type="component" value="Unassembled WGS sequence"/>
</dbReference>
<keyword evidence="3" id="KW-0804">Transcription</keyword>
<feature type="region of interest" description="Disordered" evidence="5">
    <location>
        <begin position="1"/>
        <end position="32"/>
    </location>
</feature>
<dbReference type="PANTHER" id="PTHR30055:SF220">
    <property type="entry name" value="TETR-FAMILY REGULATORY PROTEIN"/>
    <property type="match status" value="1"/>
</dbReference>
<dbReference type="RefSeq" id="WP_172317498.1">
    <property type="nucleotide sequence ID" value="NZ_WOEY01000153.1"/>
</dbReference>
<dbReference type="Pfam" id="PF13305">
    <property type="entry name" value="TetR_C_33"/>
    <property type="match status" value="1"/>
</dbReference>
<gene>
    <name evidence="7" type="ORF">GNZ12_38375</name>
</gene>
<reference evidence="7 8" key="1">
    <citation type="submission" date="2019-11" db="EMBL/GenBank/DDBJ databases">
        <title>Metabolism of dissolved organic matter in forest soils.</title>
        <authorList>
            <person name="Cyle K.T."/>
            <person name="Wilhelm R.C."/>
            <person name="Martinez C.E."/>
        </authorList>
    </citation>
    <scope>NUCLEOTIDE SEQUENCE [LARGE SCALE GENOMIC DNA]</scope>
    <source>
        <strain evidence="7 8">1N</strain>
    </source>
</reference>
<evidence type="ECO:0000256" key="3">
    <source>
        <dbReference type="ARBA" id="ARBA00023163"/>
    </source>
</evidence>
<dbReference type="PANTHER" id="PTHR30055">
    <property type="entry name" value="HTH-TYPE TRANSCRIPTIONAL REGULATOR RUTR"/>
    <property type="match status" value="1"/>
</dbReference>